<feature type="compositionally biased region" description="Basic and acidic residues" evidence="10">
    <location>
        <begin position="1110"/>
        <end position="1119"/>
    </location>
</feature>
<feature type="transmembrane region" description="Helical" evidence="9">
    <location>
        <begin position="435"/>
        <end position="454"/>
    </location>
</feature>
<dbReference type="InterPro" id="IPR013769">
    <property type="entry name" value="Band3_cytoplasmic_dom"/>
</dbReference>
<evidence type="ECO:0000256" key="8">
    <source>
        <dbReference type="ARBA" id="ARBA00023136"/>
    </source>
</evidence>
<evidence type="ECO:0000256" key="4">
    <source>
        <dbReference type="ARBA" id="ARBA00022475"/>
    </source>
</evidence>
<keyword evidence="3 9" id="KW-0813">Transport</keyword>
<keyword evidence="8 9" id="KW-0472">Membrane</keyword>
<evidence type="ECO:0000259" key="11">
    <source>
        <dbReference type="Pfam" id="PF00955"/>
    </source>
</evidence>
<dbReference type="GO" id="GO:0016323">
    <property type="term" value="C:basolateral plasma membrane"/>
    <property type="evidence" value="ECO:0007669"/>
    <property type="project" value="UniProtKB-SubCell"/>
</dbReference>
<feature type="transmembrane region" description="Helical" evidence="9">
    <location>
        <begin position="818"/>
        <end position="845"/>
    </location>
</feature>
<evidence type="ECO:0000313" key="13">
    <source>
        <dbReference type="EMBL" id="CAL1547649.1"/>
    </source>
</evidence>
<keyword evidence="7 9" id="KW-0406">Ion transport</keyword>
<dbReference type="Gene3D" id="1.10.287.570">
    <property type="entry name" value="Helical hairpin bin"/>
    <property type="match status" value="1"/>
</dbReference>
<dbReference type="PANTHER" id="PTHR11453">
    <property type="entry name" value="ANION EXCHANGE PROTEIN"/>
    <property type="match status" value="1"/>
</dbReference>
<feature type="transmembrane region" description="Helical" evidence="9">
    <location>
        <begin position="726"/>
        <end position="750"/>
    </location>
</feature>
<keyword evidence="14" id="KW-1185">Reference proteome</keyword>
<keyword evidence="4" id="KW-1003">Cell membrane</keyword>
<feature type="transmembrane region" description="Helical" evidence="9">
    <location>
        <begin position="968"/>
        <end position="986"/>
    </location>
</feature>
<dbReference type="Gene3D" id="3.40.930.10">
    <property type="entry name" value="Mannitol-specific EII, Chain A"/>
    <property type="match status" value="1"/>
</dbReference>
<feature type="domain" description="Band 3 cytoplasmic" evidence="12">
    <location>
        <begin position="76"/>
        <end position="356"/>
    </location>
</feature>
<evidence type="ECO:0000256" key="9">
    <source>
        <dbReference type="RuleBase" id="RU362035"/>
    </source>
</evidence>
<organism evidence="13 14">
    <name type="scientific">Lymnaea stagnalis</name>
    <name type="common">Great pond snail</name>
    <name type="synonym">Helix stagnalis</name>
    <dbReference type="NCBI Taxonomy" id="6523"/>
    <lineage>
        <taxon>Eukaryota</taxon>
        <taxon>Metazoa</taxon>
        <taxon>Spiralia</taxon>
        <taxon>Lophotrochozoa</taxon>
        <taxon>Mollusca</taxon>
        <taxon>Gastropoda</taxon>
        <taxon>Heterobranchia</taxon>
        <taxon>Euthyneura</taxon>
        <taxon>Panpulmonata</taxon>
        <taxon>Hygrophila</taxon>
        <taxon>Lymnaeoidea</taxon>
        <taxon>Lymnaeidae</taxon>
        <taxon>Lymnaea</taxon>
    </lineage>
</organism>
<comment type="subcellular location">
    <subcellularLocation>
        <location evidence="1">Basolateral cell membrane</location>
        <topology evidence="1">Multi-pass membrane protein</topology>
    </subcellularLocation>
    <subcellularLocation>
        <location evidence="9">Membrane</location>
        <topology evidence="9">Multi-pass membrane protein</topology>
    </subcellularLocation>
</comment>
<feature type="domain" description="Bicarbonate transporter-like transmembrane" evidence="11">
    <location>
        <begin position="402"/>
        <end position="1003"/>
    </location>
</feature>
<evidence type="ECO:0000256" key="10">
    <source>
        <dbReference type="SAM" id="MobiDB-lite"/>
    </source>
</evidence>
<feature type="transmembrane region" description="Helical" evidence="9">
    <location>
        <begin position="873"/>
        <end position="895"/>
    </location>
</feature>
<dbReference type="PRINTS" id="PR01232">
    <property type="entry name" value="NAHCO3TRSPRT"/>
</dbReference>
<keyword evidence="6 9" id="KW-1133">Transmembrane helix</keyword>
<dbReference type="InterPro" id="IPR016152">
    <property type="entry name" value="PTrfase/Anion_transptr"/>
</dbReference>
<dbReference type="GO" id="GO:0005452">
    <property type="term" value="F:solute:inorganic anion antiporter activity"/>
    <property type="evidence" value="ECO:0007669"/>
    <property type="project" value="InterPro"/>
</dbReference>
<dbReference type="SUPFAM" id="SSF55804">
    <property type="entry name" value="Phoshotransferase/anion transport protein"/>
    <property type="match status" value="1"/>
</dbReference>
<evidence type="ECO:0000256" key="1">
    <source>
        <dbReference type="ARBA" id="ARBA00004554"/>
    </source>
</evidence>
<proteinExistence type="inferred from homology"/>
<accession>A0AAV2IKK9</accession>
<dbReference type="Pfam" id="PF00955">
    <property type="entry name" value="HCO3_cotransp"/>
    <property type="match status" value="1"/>
</dbReference>
<feature type="transmembrane region" description="Helical" evidence="9">
    <location>
        <begin position="945"/>
        <end position="962"/>
    </location>
</feature>
<dbReference type="InterPro" id="IPR003020">
    <property type="entry name" value="HCO3_transpt_euk"/>
</dbReference>
<dbReference type="EMBL" id="CAXITT010001032">
    <property type="protein sequence ID" value="CAL1547649.1"/>
    <property type="molecule type" value="Genomic_DNA"/>
</dbReference>
<dbReference type="AlphaFoldDB" id="A0AAV2IKK9"/>
<evidence type="ECO:0000256" key="2">
    <source>
        <dbReference type="ARBA" id="ARBA00010993"/>
    </source>
</evidence>
<gene>
    <name evidence="13" type="ORF">GSLYS_00020966001</name>
</gene>
<dbReference type="InterPro" id="IPR003024">
    <property type="entry name" value="Na/HCO3_transpt"/>
</dbReference>
<dbReference type="NCBIfam" id="TIGR00834">
    <property type="entry name" value="ae"/>
    <property type="match status" value="1"/>
</dbReference>
<dbReference type="GO" id="GO:0008509">
    <property type="term" value="F:monoatomic anion transmembrane transporter activity"/>
    <property type="evidence" value="ECO:0007669"/>
    <property type="project" value="InterPro"/>
</dbReference>
<dbReference type="Proteomes" id="UP001497497">
    <property type="component" value="Unassembled WGS sequence"/>
</dbReference>
<reference evidence="13 14" key="1">
    <citation type="submission" date="2024-04" db="EMBL/GenBank/DDBJ databases">
        <authorList>
            <consortium name="Genoscope - CEA"/>
            <person name="William W."/>
        </authorList>
    </citation>
    <scope>NUCLEOTIDE SEQUENCE [LARGE SCALE GENOMIC DNA]</scope>
</reference>
<feature type="transmembrane region" description="Helical" evidence="9">
    <location>
        <begin position="901"/>
        <end position="925"/>
    </location>
</feature>
<dbReference type="PRINTS" id="PR01231">
    <property type="entry name" value="HCO3TRNSPORT"/>
</dbReference>
<feature type="region of interest" description="Disordered" evidence="10">
    <location>
        <begin position="1064"/>
        <end position="1119"/>
    </location>
</feature>
<comment type="similarity">
    <text evidence="2 9">Belongs to the anion exchanger (TC 2.A.31) family.</text>
</comment>
<dbReference type="Pfam" id="PF07565">
    <property type="entry name" value="Band_3_cyto"/>
    <property type="match status" value="1"/>
</dbReference>
<sequence length="1119" mass="124834">MTTMQNNKTSFTLTLSDVDLRLSQWDLENDTRDIRSIRDNEDILSCILCQSSGLRLEEIQHLLQSGPEDPLRLFSLFCEMDVLCKLGDFYLWRETARWVKYEEFIEEGGMRWSKPHVSALSLPSLFELRNSLASGLCLLNMDATSMKQLADIVIENLETQQTLENSVRDQIHQAISAQHCFQHQKTHRILSTIPSSEGKNTVKKNTSVKFVVGDDPTNENDEVLIDHSIPVYSPKSVLNENFMKKIPSRTEAASILVGELACLKDRVVHAFIRLCEGRNVGEITEVPIPTRFIIILLGPPGSQMKNVEIGRAMSTIMVDKIFRRIAYKATSRHDILIGIDYFLSNLTALPPDVWDPKIRLEPPQIKVSKKVKNPDVGQIKAAGEESDEEDDHFDPTLVQSGRLFGGLIADVKRKLIFYASDFKDSLHIQCVASIIFMYLVTLAPNVTFGGLLGLATDQCMGTMECILAASICGILFSLFSGQPLNILGSTAPMLVLETILYNFCVSYDLDFLPFRAWIGLWTTAILLIIVAFDLSFLVKYITRFTEECFASLIAIIFIAEAFTKLIGILKEAPVNLDPTGVLNYTCQCFPPNTTEVWLNMTEINIGTFKDTLLNYVTGFNVSEIIFTGVNSSGVNFNEAFNSNISGNSTYLNTSSINWTAISVAKCSNMGGVPITVGCNTLHYVSDAFFLSVLLFLGTFLIASTLAHAKTSPFFPTCVRQTLSDFAVLLAIISMVAVDIIIGLPTPKLYVPSEFKPTRDRSWFVNPISDKNPFWLVFAAVLPAMLSVILIFMDQQITAVIVNRKENKLVKGSGYHLDMFVVAICIAVCSLLGLPWYVAATVSALAHIMSLRKESECTAPGERPTFLGVREQRVTALTVGILTGVSVLLTSVLQIIPMAVLYGVFFFMGVAALKGMQFINRILLFFKPAKYQPDYIYLRHVPIKRVHLFTIIQLICLAILWVIKTVDAVSIIFPIMILGTCFVRKALDYLFTQNELKLLDDLMPETVKKEKEDKKKKLAEIAAREEDVVDILITDVNNDNVVEIQIERVGDNTVIHRSMSSCSMRTQHSIANGKIQKPVNTDSDDEELIDNSQKGAHTPLLASHSVGHSIHNTDEQKDNV</sequence>
<feature type="transmembrane region" description="Helical" evidence="9">
    <location>
        <begin position="516"/>
        <end position="537"/>
    </location>
</feature>
<dbReference type="GO" id="GO:0008510">
    <property type="term" value="F:sodium:bicarbonate symporter activity"/>
    <property type="evidence" value="ECO:0007669"/>
    <property type="project" value="TreeGrafter"/>
</dbReference>
<evidence type="ECO:0000256" key="6">
    <source>
        <dbReference type="ARBA" id="ARBA00022989"/>
    </source>
</evidence>
<name>A0AAV2IKK9_LYMST</name>
<protein>
    <recommendedName>
        <fullName evidence="9">Anion exchange protein</fullName>
    </recommendedName>
</protein>
<evidence type="ECO:0000259" key="12">
    <source>
        <dbReference type="Pfam" id="PF07565"/>
    </source>
</evidence>
<evidence type="ECO:0000313" key="14">
    <source>
        <dbReference type="Proteomes" id="UP001497497"/>
    </source>
</evidence>
<evidence type="ECO:0000256" key="5">
    <source>
        <dbReference type="ARBA" id="ARBA00022692"/>
    </source>
</evidence>
<evidence type="ECO:0000256" key="3">
    <source>
        <dbReference type="ARBA" id="ARBA00022448"/>
    </source>
</evidence>
<dbReference type="GO" id="GO:0051453">
    <property type="term" value="P:regulation of intracellular pH"/>
    <property type="evidence" value="ECO:0007669"/>
    <property type="project" value="TreeGrafter"/>
</dbReference>
<dbReference type="InterPro" id="IPR011531">
    <property type="entry name" value="HCO3_transpt-like_TM_dom"/>
</dbReference>
<evidence type="ECO:0000256" key="7">
    <source>
        <dbReference type="ARBA" id="ARBA00023065"/>
    </source>
</evidence>
<feature type="transmembrane region" description="Helical" evidence="9">
    <location>
        <begin position="771"/>
        <end position="792"/>
    </location>
</feature>
<comment type="caution">
    <text evidence="13">The sequence shown here is derived from an EMBL/GenBank/DDBJ whole genome shotgun (WGS) entry which is preliminary data.</text>
</comment>
<feature type="transmembrane region" description="Helical" evidence="9">
    <location>
        <begin position="687"/>
        <end position="706"/>
    </location>
</feature>
<keyword evidence="5 9" id="KW-0812">Transmembrane</keyword>
<feature type="transmembrane region" description="Helical" evidence="9">
    <location>
        <begin position="461"/>
        <end position="480"/>
    </location>
</feature>
<dbReference type="PANTHER" id="PTHR11453:SF36">
    <property type="entry name" value="ANION EXCHANGE PROTEIN"/>
    <property type="match status" value="1"/>
</dbReference>
<dbReference type="FunFam" id="1.10.287.570:FF:000001">
    <property type="entry name" value="Anion exchange protein"/>
    <property type="match status" value="1"/>
</dbReference>